<sequence>MILPLLDKGEWSGYFFYYVIVHLVQICTRF</sequence>
<reference evidence="1" key="1">
    <citation type="submission" date="2019-03" db="EMBL/GenBank/DDBJ databases">
        <title>WGS assembly of Setaria viridis.</title>
        <authorList>
            <person name="Huang P."/>
            <person name="Jenkins J."/>
            <person name="Grimwood J."/>
            <person name="Barry K."/>
            <person name="Healey A."/>
            <person name="Mamidi S."/>
            <person name="Sreedasyam A."/>
            <person name="Shu S."/>
            <person name="Feldman M."/>
            <person name="Wu J."/>
            <person name="Yu Y."/>
            <person name="Chen C."/>
            <person name="Johnson J."/>
            <person name="Rokhsar D."/>
            <person name="Baxter I."/>
            <person name="Schmutz J."/>
            <person name="Brutnell T."/>
            <person name="Kellogg E."/>
        </authorList>
    </citation>
    <scope>NUCLEOTIDE SEQUENCE [LARGE SCALE GENOMIC DNA]</scope>
</reference>
<dbReference type="EMBL" id="CM016552">
    <property type="protein sequence ID" value="TKW38078.1"/>
    <property type="molecule type" value="Genomic_DNA"/>
</dbReference>
<organism evidence="1 2">
    <name type="scientific">Setaria viridis</name>
    <name type="common">Green bristlegrass</name>
    <name type="synonym">Setaria italica subsp. viridis</name>
    <dbReference type="NCBI Taxonomy" id="4556"/>
    <lineage>
        <taxon>Eukaryota</taxon>
        <taxon>Viridiplantae</taxon>
        <taxon>Streptophyta</taxon>
        <taxon>Embryophyta</taxon>
        <taxon>Tracheophyta</taxon>
        <taxon>Spermatophyta</taxon>
        <taxon>Magnoliopsida</taxon>
        <taxon>Liliopsida</taxon>
        <taxon>Poales</taxon>
        <taxon>Poaceae</taxon>
        <taxon>PACMAD clade</taxon>
        <taxon>Panicoideae</taxon>
        <taxon>Panicodae</taxon>
        <taxon>Paniceae</taxon>
        <taxon>Cenchrinae</taxon>
        <taxon>Setaria</taxon>
    </lineage>
</organism>
<name>A0A4U6W647_SETVI</name>
<gene>
    <name evidence="1" type="ORF">SEVIR_1G090150v2</name>
</gene>
<proteinExistence type="predicted"/>
<accession>A0A4U6W647</accession>
<evidence type="ECO:0000313" key="1">
    <source>
        <dbReference type="EMBL" id="TKW38078.1"/>
    </source>
</evidence>
<keyword evidence="2" id="KW-1185">Reference proteome</keyword>
<protein>
    <submittedName>
        <fullName evidence="1">Uncharacterized protein</fullName>
    </submittedName>
</protein>
<dbReference type="Gramene" id="TKW38078">
    <property type="protein sequence ID" value="TKW38078"/>
    <property type="gene ID" value="SEVIR_1G090150v2"/>
</dbReference>
<dbReference type="AlphaFoldDB" id="A0A4U6W647"/>
<evidence type="ECO:0000313" key="2">
    <source>
        <dbReference type="Proteomes" id="UP000298652"/>
    </source>
</evidence>
<dbReference type="Proteomes" id="UP000298652">
    <property type="component" value="Chromosome 1"/>
</dbReference>